<comment type="caution">
    <text evidence="2">The sequence shown here is derived from an EMBL/GenBank/DDBJ whole genome shotgun (WGS) entry which is preliminary data.</text>
</comment>
<dbReference type="InterPro" id="IPR003735">
    <property type="entry name" value="Metal_Tscrpt_repr"/>
</dbReference>
<comment type="similarity">
    <text evidence="1">Belongs to the FrmR/RcnR family.</text>
</comment>
<evidence type="ECO:0000256" key="1">
    <source>
        <dbReference type="ARBA" id="ARBA00005260"/>
    </source>
</evidence>
<dbReference type="Pfam" id="PF02583">
    <property type="entry name" value="Trns_repr_metal"/>
    <property type="match status" value="1"/>
</dbReference>
<dbReference type="Proteomes" id="UP001055101">
    <property type="component" value="Unassembled WGS sequence"/>
</dbReference>
<evidence type="ECO:0000313" key="2">
    <source>
        <dbReference type="EMBL" id="GJE54888.1"/>
    </source>
</evidence>
<name>A0ABQ4TJW5_9HYPH</name>
<dbReference type="CDD" id="cd10148">
    <property type="entry name" value="CsoR-like_DUF156"/>
    <property type="match status" value="1"/>
</dbReference>
<reference evidence="2" key="1">
    <citation type="journal article" date="2021" name="Front. Microbiol.">
        <title>Comprehensive Comparative Genomics and Phenotyping of Methylobacterium Species.</title>
        <authorList>
            <person name="Alessa O."/>
            <person name="Ogura Y."/>
            <person name="Fujitani Y."/>
            <person name="Takami H."/>
            <person name="Hayashi T."/>
            <person name="Sahin N."/>
            <person name="Tani A."/>
        </authorList>
    </citation>
    <scope>NUCLEOTIDE SEQUENCE</scope>
    <source>
        <strain evidence="2">DSM 23674</strain>
    </source>
</reference>
<organism evidence="2 3">
    <name type="scientific">Methylobacterium thuringiense</name>
    <dbReference type="NCBI Taxonomy" id="1003091"/>
    <lineage>
        <taxon>Bacteria</taxon>
        <taxon>Pseudomonadati</taxon>
        <taxon>Pseudomonadota</taxon>
        <taxon>Alphaproteobacteria</taxon>
        <taxon>Hyphomicrobiales</taxon>
        <taxon>Methylobacteriaceae</taxon>
        <taxon>Methylobacterium</taxon>
    </lineage>
</organism>
<evidence type="ECO:0000313" key="3">
    <source>
        <dbReference type="Proteomes" id="UP001055101"/>
    </source>
</evidence>
<gene>
    <name evidence="2" type="ORF">EKPJFOCH_1373</name>
</gene>
<dbReference type="InterPro" id="IPR038390">
    <property type="entry name" value="Metal_Tscrpt_repr_sf"/>
</dbReference>
<dbReference type="Gene3D" id="1.20.58.1000">
    <property type="entry name" value="Metal-sensitive repressor, helix protomer"/>
    <property type="match status" value="1"/>
</dbReference>
<reference evidence="2" key="2">
    <citation type="submission" date="2021-08" db="EMBL/GenBank/DDBJ databases">
        <authorList>
            <person name="Tani A."/>
            <person name="Ola A."/>
            <person name="Ogura Y."/>
            <person name="Katsura K."/>
            <person name="Hayashi T."/>
        </authorList>
    </citation>
    <scope>NUCLEOTIDE SEQUENCE</scope>
    <source>
        <strain evidence="2">DSM 23674</strain>
    </source>
</reference>
<accession>A0ABQ4TJW5</accession>
<protein>
    <recommendedName>
        <fullName evidence="4">Metal-sensing transcriptional repressor</fullName>
    </recommendedName>
</protein>
<proteinExistence type="inferred from homology"/>
<keyword evidence="3" id="KW-1185">Reference proteome</keyword>
<dbReference type="PANTHER" id="PTHR33677">
    <property type="entry name" value="TRANSCRIPTIONAL REPRESSOR FRMR-RELATED"/>
    <property type="match status" value="1"/>
</dbReference>
<evidence type="ECO:0008006" key="4">
    <source>
        <dbReference type="Google" id="ProtNLM"/>
    </source>
</evidence>
<sequence>MRRIEGQVRGLQQMVEAGRSCPDVTAQVDAVIGALRRVRSDLIRGHLQGAVRAAVAGDLSADERRRLADELDAMVSKVV</sequence>
<dbReference type="EMBL" id="BPRA01000006">
    <property type="protein sequence ID" value="GJE54888.1"/>
    <property type="molecule type" value="Genomic_DNA"/>
</dbReference>